<dbReference type="Proteomes" id="UP001249851">
    <property type="component" value="Unassembled WGS sequence"/>
</dbReference>
<dbReference type="GO" id="GO:0003725">
    <property type="term" value="F:double-stranded RNA binding"/>
    <property type="evidence" value="ECO:0007669"/>
    <property type="project" value="TreeGrafter"/>
</dbReference>
<dbReference type="GO" id="GO:0020037">
    <property type="term" value="F:heme binding"/>
    <property type="evidence" value="ECO:0007669"/>
    <property type="project" value="InterPro"/>
</dbReference>
<name>A0AAD9R781_ACRCE</name>
<evidence type="ECO:0000256" key="1">
    <source>
        <dbReference type="PROSITE-ProRule" id="PRU00266"/>
    </source>
</evidence>
<protein>
    <submittedName>
        <fullName evidence="5">Microprocessor complex subunit DGCR8</fullName>
    </submittedName>
</protein>
<feature type="domain" description="WW" evidence="3">
    <location>
        <begin position="98"/>
        <end position="131"/>
    </location>
</feature>
<feature type="compositionally biased region" description="Polar residues" evidence="2">
    <location>
        <begin position="240"/>
        <end position="259"/>
    </location>
</feature>
<organism evidence="5 6">
    <name type="scientific">Acropora cervicornis</name>
    <name type="common">Staghorn coral</name>
    <dbReference type="NCBI Taxonomy" id="6130"/>
    <lineage>
        <taxon>Eukaryota</taxon>
        <taxon>Metazoa</taxon>
        <taxon>Cnidaria</taxon>
        <taxon>Anthozoa</taxon>
        <taxon>Hexacorallia</taxon>
        <taxon>Scleractinia</taxon>
        <taxon>Astrocoeniina</taxon>
        <taxon>Acroporidae</taxon>
        <taxon>Acropora</taxon>
    </lineage>
</organism>
<dbReference type="PANTHER" id="PTHR13482:SF3">
    <property type="entry name" value="MICROPROCESSOR COMPLEX SUBUNIT DGCR8"/>
    <property type="match status" value="1"/>
</dbReference>
<dbReference type="AlphaFoldDB" id="A0AAD9R781"/>
<dbReference type="Gene3D" id="3.30.160.590">
    <property type="match status" value="1"/>
</dbReference>
<dbReference type="Gene3D" id="3.30.160.20">
    <property type="match status" value="2"/>
</dbReference>
<keyword evidence="6" id="KW-1185">Reference proteome</keyword>
<dbReference type="PROSITE" id="PS50020">
    <property type="entry name" value="WW_DOMAIN_2"/>
    <property type="match status" value="1"/>
</dbReference>
<dbReference type="SMART" id="SM00358">
    <property type="entry name" value="DSRM"/>
    <property type="match status" value="1"/>
</dbReference>
<proteinExistence type="predicted"/>
<feature type="region of interest" description="Disordered" evidence="2">
    <location>
        <begin position="46"/>
        <end position="69"/>
    </location>
</feature>
<dbReference type="EMBL" id="JARQWQ010000001">
    <property type="protein sequence ID" value="KAK2574148.1"/>
    <property type="molecule type" value="Genomic_DNA"/>
</dbReference>
<dbReference type="CDD" id="cd19867">
    <property type="entry name" value="DSRM_DGCR8_rpt1"/>
    <property type="match status" value="1"/>
</dbReference>
<dbReference type="Gene3D" id="2.20.70.10">
    <property type="match status" value="1"/>
</dbReference>
<evidence type="ECO:0000259" key="4">
    <source>
        <dbReference type="PROSITE" id="PS50137"/>
    </source>
</evidence>
<dbReference type="PROSITE" id="PS50137">
    <property type="entry name" value="DS_RBD"/>
    <property type="match status" value="1"/>
</dbReference>
<gene>
    <name evidence="5" type="ORF">P5673_000281</name>
</gene>
<dbReference type="GO" id="GO:0031053">
    <property type="term" value="P:primary miRNA processing"/>
    <property type="evidence" value="ECO:0007669"/>
    <property type="project" value="InterPro"/>
</dbReference>
<dbReference type="InterPro" id="IPR036020">
    <property type="entry name" value="WW_dom_sf"/>
</dbReference>
<dbReference type="GO" id="GO:0042802">
    <property type="term" value="F:identical protein binding"/>
    <property type="evidence" value="ECO:0007669"/>
    <property type="project" value="InterPro"/>
</dbReference>
<accession>A0AAD9R781</accession>
<evidence type="ECO:0000313" key="5">
    <source>
        <dbReference type="EMBL" id="KAK2574148.1"/>
    </source>
</evidence>
<feature type="compositionally biased region" description="Basic and acidic residues" evidence="2">
    <location>
        <begin position="224"/>
        <end position="239"/>
    </location>
</feature>
<dbReference type="SUPFAM" id="SSF54768">
    <property type="entry name" value="dsRNA-binding domain-like"/>
    <property type="match status" value="1"/>
</dbReference>
<feature type="compositionally biased region" description="Basic and acidic residues" evidence="2">
    <location>
        <begin position="57"/>
        <end position="69"/>
    </location>
</feature>
<feature type="domain" description="DRBM" evidence="4">
    <location>
        <begin position="376"/>
        <end position="443"/>
    </location>
</feature>
<dbReference type="InterPro" id="IPR001202">
    <property type="entry name" value="WW_dom"/>
</dbReference>
<dbReference type="GO" id="GO:0070877">
    <property type="term" value="C:microprocessor complex"/>
    <property type="evidence" value="ECO:0007669"/>
    <property type="project" value="InterPro"/>
</dbReference>
<evidence type="ECO:0000256" key="2">
    <source>
        <dbReference type="SAM" id="MobiDB-lite"/>
    </source>
</evidence>
<dbReference type="GO" id="GO:0070878">
    <property type="term" value="F:primary miRNA binding"/>
    <property type="evidence" value="ECO:0007669"/>
    <property type="project" value="TreeGrafter"/>
</dbReference>
<dbReference type="InterPro" id="IPR014720">
    <property type="entry name" value="dsRBD_dom"/>
</dbReference>
<reference evidence="5" key="1">
    <citation type="journal article" date="2023" name="G3 (Bethesda)">
        <title>Whole genome assembly and annotation of the endangered Caribbean coral Acropora cervicornis.</title>
        <authorList>
            <person name="Selwyn J.D."/>
            <person name="Vollmer S.V."/>
        </authorList>
    </citation>
    <scope>NUCLEOTIDE SEQUENCE</scope>
    <source>
        <strain evidence="5">K2</strain>
    </source>
</reference>
<evidence type="ECO:0000259" key="3">
    <source>
        <dbReference type="PROSITE" id="PS50020"/>
    </source>
</evidence>
<reference evidence="5" key="2">
    <citation type="journal article" date="2023" name="Science">
        <title>Genomic signatures of disease resistance in endangered staghorn corals.</title>
        <authorList>
            <person name="Vollmer S.V."/>
            <person name="Selwyn J.D."/>
            <person name="Despard B.A."/>
            <person name="Roesel C.L."/>
        </authorList>
    </citation>
    <scope>NUCLEOTIDE SEQUENCE</scope>
    <source>
        <strain evidence="5">K2</strain>
    </source>
</reference>
<sequence length="528" mass="58700">MAAARNAATAWKDGASCEIEKVMPPSCTPDSTTVEFFETMERCPFGETTMPQPQERAPMKRKSDDDLRNGGEKCLKKAEENTQEERRVIIMKGNLPQLALPDGWIALNHRSGGIIYLHKTSRVCTWSRPYHIGIGSVRKHDVPLAAIPCLHQKTGLVRKHKNKEQPVASKGSDSNTILSMQGASVLNVLNMSDIQPSQETQKHYISEQGSERTGLDVVLNVADTSHETNLTKETTKDSENMVNGDTDSSMLSNDSTCVAQDSRDARDVNSTQEKDHSENEISKELEKPTREESGSSQSPFFEVIDSKELGIYLSNIWEFQSLTHDQEKNAVVFEQPVLDGLELPASLECHPFALKSGDNAKQLLRKDLLLNAGKKTPVAILHEYCQRALKTKPVYQSSECENADTPFASEVQIDGIIYGTGKGSNKKLAKQIAAKSALEVLLPEMFKKVLDYQISEAELEFFDKVNIVDPRLPEFCSKTTQPLPSQILEECLRRNQGICSTPIQFTTQCGPDRKLSFKITCGKHEATV</sequence>
<keyword evidence="1" id="KW-0694">RNA-binding</keyword>
<dbReference type="PANTHER" id="PTHR13482">
    <property type="entry name" value="MICRORNA PROCESSOR COMPLEX SUBUNIT DGCR8"/>
    <property type="match status" value="1"/>
</dbReference>
<feature type="compositionally biased region" description="Basic and acidic residues" evidence="2">
    <location>
        <begin position="261"/>
        <end position="293"/>
    </location>
</feature>
<comment type="caution">
    <text evidence="5">The sequence shown here is derived from an EMBL/GenBank/DDBJ whole genome shotgun (WGS) entry which is preliminary data.</text>
</comment>
<feature type="region of interest" description="Disordered" evidence="2">
    <location>
        <begin position="224"/>
        <end position="299"/>
    </location>
</feature>
<evidence type="ECO:0000313" key="6">
    <source>
        <dbReference type="Proteomes" id="UP001249851"/>
    </source>
</evidence>
<dbReference type="SUPFAM" id="SSF51045">
    <property type="entry name" value="WW domain"/>
    <property type="match status" value="1"/>
</dbReference>
<dbReference type="Pfam" id="PF00035">
    <property type="entry name" value="dsrm"/>
    <property type="match status" value="1"/>
</dbReference>
<dbReference type="InterPro" id="IPR040375">
    <property type="entry name" value="DGCR8"/>
</dbReference>